<dbReference type="Proteomes" id="UP000299011">
    <property type="component" value="Plasmid pHME132"/>
</dbReference>
<dbReference type="Pfam" id="PF14534">
    <property type="entry name" value="DUF4440"/>
    <property type="match status" value="1"/>
</dbReference>
<dbReference type="RefSeq" id="WP_004060493.1">
    <property type="nucleotide sequence ID" value="NC_017942.1"/>
</dbReference>
<dbReference type="Proteomes" id="UP000027075">
    <property type="component" value="Plasmid HMPLAS3"/>
</dbReference>
<evidence type="ECO:0000313" key="3">
    <source>
        <dbReference type="EMBL" id="AHZ23987.1"/>
    </source>
</evidence>
<dbReference type="HOGENOM" id="CLU_1813085_0_0_2"/>
<geneLocation type="plasmid" evidence="2 6">
    <name>pHM100</name>
</geneLocation>
<dbReference type="NCBIfam" id="TIGR02246">
    <property type="entry name" value="SgcJ/EcaC family oxidoreductase"/>
    <property type="match status" value="1"/>
</dbReference>
<dbReference type="EMBL" id="CP001869">
    <property type="protein sequence ID" value="AFK20763.1"/>
    <property type="molecule type" value="Genomic_DNA"/>
</dbReference>
<reference evidence="5 9" key="6">
    <citation type="submission" date="2019-04" db="EMBL/GenBank/DDBJ databases">
        <title>Methylomes of two halophilic Archaea, Haloarcula marismortui and Haloferax mediterranei.</title>
        <authorList>
            <person name="DasSarma S."/>
            <person name="DasSarma P."/>
            <person name="DasSarma S."/>
            <person name="Fomenkov A."/>
            <person name="Vincze T."/>
            <person name="Anton B.P."/>
            <person name="Roberts R.J."/>
        </authorList>
    </citation>
    <scope>NUCLEOTIDE SEQUENCE [LARGE SCALE GENOMIC DNA]</scope>
    <source>
        <strain evidence="5">ATCC 33500</strain>
        <strain evidence="9">ATCC 33500 / DSM 1411 / JCM 8866 / NBRC 14739 / NCIMB 2177 / R-4</strain>
        <plasmid evidence="5 9">pHME132</plasmid>
    </source>
</reference>
<dbReference type="EMBL" id="CP039142">
    <property type="protein sequence ID" value="QCQ77440.1"/>
    <property type="molecule type" value="Genomic_DNA"/>
</dbReference>
<dbReference type="AlphaFoldDB" id="I3R953"/>
<dbReference type="Proteomes" id="UP000011603">
    <property type="component" value="Unassembled WGS sequence"/>
</dbReference>
<dbReference type="EMBL" id="CP007552">
    <property type="protein sequence ID" value="AHZ23987.1"/>
    <property type="molecule type" value="Genomic_DNA"/>
</dbReference>
<sequence length="145" mass="16536">MTHNTQSTDEEEIEQLLMASAQAFRELDTTKLAQMYAEDADWTNAFGTTLHGRDAIVEYHEELFEDPHFSRGKILGEPDGSIRFVSDDVAVAKTFVERAGQESAEGDELPTRRNHSLKVLNRQDEKWVIVSEMYMDEDAKPTLDK</sequence>
<geneLocation type="plasmid" evidence="3 8">
    <name>HMPLAS3</name>
</geneLocation>
<dbReference type="EMBL" id="AOLO01000014">
    <property type="protein sequence ID" value="ELZ97566.1"/>
    <property type="molecule type" value="Genomic_DNA"/>
</dbReference>
<dbReference type="GeneID" id="13026095"/>
<dbReference type="PATRIC" id="fig|523841.21.peg.3356"/>
<reference evidence="2 6" key="2">
    <citation type="journal article" date="2012" name="J. Bacteriol.">
        <title>Complete genome sequence of the metabolically versatile halophilic archaeon Haloferax mediterranei, a poly(3-hydroxybutyrate-co-3-hydroxyvalerate) producer.</title>
        <authorList>
            <person name="Han J."/>
            <person name="Zhang F."/>
            <person name="Hou J."/>
            <person name="Liu X."/>
            <person name="Li M."/>
            <person name="Liu H."/>
            <person name="Cai L."/>
            <person name="Zhang B."/>
            <person name="Chen Y."/>
            <person name="Zhou J."/>
            <person name="Hu S."/>
            <person name="Xiang H."/>
        </authorList>
    </citation>
    <scope>NUCLEOTIDE SEQUENCE [LARGE SCALE GENOMIC DNA]</scope>
    <source>
        <strain evidence="6">ATCC 33500 / DSM 1411 / JCM 8866 / NBRC 14739 / NCIMB 2177 / R-4</strain>
        <strain evidence="2">CGMCC 1.2087</strain>
        <plasmid evidence="6">pHM100</plasmid>
    </source>
</reference>
<name>I3R953_HALMT</name>
<evidence type="ECO:0000313" key="4">
    <source>
        <dbReference type="EMBL" id="ELZ97566.1"/>
    </source>
</evidence>
<evidence type="ECO:0000313" key="8">
    <source>
        <dbReference type="Proteomes" id="UP000027075"/>
    </source>
</evidence>
<feature type="domain" description="DUF4440" evidence="1">
    <location>
        <begin position="14"/>
        <end position="129"/>
    </location>
</feature>
<evidence type="ECO:0000313" key="7">
    <source>
        <dbReference type="Proteomes" id="UP000011603"/>
    </source>
</evidence>
<dbReference type="KEGG" id="hme:HFX_4069"/>
<protein>
    <submittedName>
        <fullName evidence="5">SgcJ/EcaC family oxidoreductase</fullName>
    </submittedName>
</protein>
<geneLocation type="plasmid" evidence="5 9">
    <name>pHME132</name>
</geneLocation>
<evidence type="ECO:0000313" key="9">
    <source>
        <dbReference type="Proteomes" id="UP000299011"/>
    </source>
</evidence>
<dbReference type="Gene3D" id="3.10.450.50">
    <property type="match status" value="1"/>
</dbReference>
<dbReference type="Proteomes" id="UP000006469">
    <property type="component" value="Plasmid pHM100"/>
</dbReference>
<organism evidence="2 6">
    <name type="scientific">Haloferax mediterranei (strain ATCC 33500 / DSM 1411 / JCM 8866 / NBRC 14739 / NCIMB 2177 / R-4)</name>
    <name type="common">Halobacterium mediterranei</name>
    <dbReference type="NCBI Taxonomy" id="523841"/>
    <lineage>
        <taxon>Archaea</taxon>
        <taxon>Methanobacteriati</taxon>
        <taxon>Methanobacteriota</taxon>
        <taxon>Stenosarchaea group</taxon>
        <taxon>Halobacteria</taxon>
        <taxon>Halobacteriales</taxon>
        <taxon>Haloferacaceae</taxon>
        <taxon>Haloferax</taxon>
    </lineage>
</organism>
<dbReference type="InterPro" id="IPR011944">
    <property type="entry name" value="Steroid_delta5-4_isomerase"/>
</dbReference>
<proteinExistence type="predicted"/>
<dbReference type="SUPFAM" id="SSF54427">
    <property type="entry name" value="NTF2-like"/>
    <property type="match status" value="1"/>
</dbReference>
<accession>I3R953</accession>
<reference evidence="2" key="5">
    <citation type="submission" date="2014-05" db="EMBL/GenBank/DDBJ databases">
        <authorList>
            <person name="Wang L."/>
            <person name="Yang H."/>
            <person name="Xiang H."/>
        </authorList>
    </citation>
    <scope>NUCLEOTIDE SEQUENCE</scope>
    <source>
        <strain evidence="2">CGMCC 1.2087</strain>
        <plasmid evidence="2">pHM100</plasmid>
    </source>
</reference>
<evidence type="ECO:0000259" key="1">
    <source>
        <dbReference type="Pfam" id="PF14534"/>
    </source>
</evidence>
<keyword evidence="7" id="KW-1185">Reference proteome</keyword>
<keyword evidence="2" id="KW-0614">Plasmid</keyword>
<evidence type="ECO:0000313" key="2">
    <source>
        <dbReference type="EMBL" id="AFK20763.1"/>
    </source>
</evidence>
<evidence type="ECO:0000313" key="5">
    <source>
        <dbReference type="EMBL" id="QCQ77440.1"/>
    </source>
</evidence>
<reference evidence="4 7" key="3">
    <citation type="journal article" date="2014" name="PLoS Genet.">
        <title>Phylogenetically driven sequencing of extremely halophilic archaea reveals strategies for static and dynamic osmo-response.</title>
        <authorList>
            <person name="Becker E.A."/>
            <person name="Seitzer P.M."/>
            <person name="Tritt A."/>
            <person name="Larsen D."/>
            <person name="Krusor M."/>
            <person name="Yao A.I."/>
            <person name="Wu D."/>
            <person name="Madern D."/>
            <person name="Eisen J.A."/>
            <person name="Darling A.E."/>
            <person name="Facciotti M.T."/>
        </authorList>
    </citation>
    <scope>NUCLEOTIDE SEQUENCE [LARGE SCALE GENOMIC DNA]</scope>
    <source>
        <strain evidence="4">ATCC 33500</strain>
        <strain evidence="7">ATCC 33500 / DSM 1411 / JCM 8866 / NBRC 14739 / NCIMB 2177 / R-4</strain>
    </source>
</reference>
<dbReference type="InterPro" id="IPR032710">
    <property type="entry name" value="NTF2-like_dom_sf"/>
</dbReference>
<dbReference type="InterPro" id="IPR027843">
    <property type="entry name" value="DUF4440"/>
</dbReference>
<reference evidence="2" key="1">
    <citation type="journal article" date="2012" name="Appl. Environ. Microbiol.">
        <title>Identification of the haloarchaeal phasin (PhaP) that functions in polyhydroxyalkanoate accumulation and granule formation in Haloferax mediterranei.</title>
        <authorList>
            <person name="Cai S."/>
            <person name="Cai L."/>
            <person name="Liu H."/>
            <person name="Liu X."/>
            <person name="Han J."/>
            <person name="Zhou J."/>
            <person name="Xiang H."/>
        </authorList>
    </citation>
    <scope>NUCLEOTIDE SEQUENCE</scope>
    <source>
        <strain evidence="2">CGMCC 1.2087</strain>
    </source>
</reference>
<evidence type="ECO:0000313" key="6">
    <source>
        <dbReference type="Proteomes" id="UP000006469"/>
    </source>
</evidence>
<reference evidence="3 8" key="4">
    <citation type="submission" date="2014-04" db="EMBL/GenBank/DDBJ databases">
        <title>Transcriptional profiles of Haloferax mediterranei on the basis of nitrogen availability.</title>
        <authorList>
            <person name="Bautista V."/>
        </authorList>
    </citation>
    <scope>NUCLEOTIDE SEQUENCE [LARGE SCALE GENOMIC DNA]</scope>
    <source>
        <strain evidence="3">ATCC 33500</strain>
        <strain evidence="8">ATCC 33500 / DSM 1411 / JCM 8866 / NBRC 14739 / NCIMB 2177 / R-4</strain>
        <plasmid evidence="3">HMPLAS3</plasmid>
        <plasmid evidence="8">Plasmid HMPLAS3</plasmid>
    </source>
</reference>
<gene>
    <name evidence="2" type="ordered locus">HFX_4069</name>
    <name evidence="3" type="ORF">BM92_19465</name>
    <name evidence="4" type="ORF">C439_16658</name>
    <name evidence="5" type="ORF">E6P09_19200</name>
</gene>